<evidence type="ECO:0000313" key="2">
    <source>
        <dbReference type="EMBL" id="AOY56632.1"/>
    </source>
</evidence>
<dbReference type="RefSeq" id="WP_070955130.1">
    <property type="nucleotide sequence ID" value="NZ_CP015208.1"/>
</dbReference>
<feature type="transmembrane region" description="Helical" evidence="1">
    <location>
        <begin position="61"/>
        <end position="79"/>
    </location>
</feature>
<protein>
    <submittedName>
        <fullName evidence="2">Uncharacterized protein</fullName>
    </submittedName>
</protein>
<dbReference type="Proteomes" id="UP000243784">
    <property type="component" value="Chromosome"/>
</dbReference>
<evidence type="ECO:0000313" key="3">
    <source>
        <dbReference type="Proteomes" id="UP000243784"/>
    </source>
</evidence>
<gene>
    <name evidence="2" type="ORF">A4Z71_06760</name>
</gene>
<keyword evidence="1" id="KW-1133">Transmembrane helix</keyword>
<dbReference type="EMBL" id="CP015208">
    <property type="protein sequence ID" value="AOY56632.1"/>
    <property type="molecule type" value="Genomic_DNA"/>
</dbReference>
<keyword evidence="1" id="KW-0812">Transmembrane</keyword>
<keyword evidence="1" id="KW-0472">Membrane</keyword>
<dbReference type="AlphaFoldDB" id="A0A1D9E0N7"/>
<feature type="transmembrane region" description="Helical" evidence="1">
    <location>
        <begin position="6"/>
        <end position="30"/>
    </location>
</feature>
<feature type="transmembrane region" description="Helical" evidence="1">
    <location>
        <begin position="37"/>
        <end position="55"/>
    </location>
</feature>
<name>A0A1D9E0N7_9MICO</name>
<dbReference type="KEGG" id="rpla:A4Z71_06760"/>
<reference evidence="2 3" key="1">
    <citation type="journal article" date="2016" name="Biochim. Biophys. Acta">
        <title>Photochemical characterization of actinorhodopsin and its functional existence in the natural host.</title>
        <authorList>
            <person name="Nakamura S."/>
            <person name="Kikukawa T."/>
            <person name="Tamogami J."/>
            <person name="Kamiya M."/>
            <person name="Aizawa T."/>
            <person name="Hahn M.W."/>
            <person name="Ihara K."/>
            <person name="Kamo N."/>
            <person name="Demura M."/>
        </authorList>
    </citation>
    <scope>NUCLEOTIDE SEQUENCE [LARGE SCALE GENOMIC DNA]</scope>
    <source>
        <strain evidence="2 3">MWH-Dar1</strain>
    </source>
</reference>
<organism evidence="2 3">
    <name type="scientific">Candidatus Rhodoluna planktonica</name>
    <dbReference type="NCBI Taxonomy" id="535712"/>
    <lineage>
        <taxon>Bacteria</taxon>
        <taxon>Bacillati</taxon>
        <taxon>Actinomycetota</taxon>
        <taxon>Actinomycetes</taxon>
        <taxon>Micrococcales</taxon>
        <taxon>Microbacteriaceae</taxon>
        <taxon>Luna cluster</taxon>
        <taxon>Luna-1 subcluster</taxon>
        <taxon>Rhodoluna</taxon>
    </lineage>
</organism>
<evidence type="ECO:0000256" key="1">
    <source>
        <dbReference type="SAM" id="Phobius"/>
    </source>
</evidence>
<dbReference type="STRING" id="535712.A4Z71_06760"/>
<accession>A0A1D9E0N7</accession>
<sequence>MSEEELMINFAALSFSTLSIGAVALAWLTLYGKGHRFFAIFLAVVSLGMGVYFVLNFAAAGWVPTGLGALALLLSVLPGKRDSNNAG</sequence>
<keyword evidence="3" id="KW-1185">Reference proteome</keyword>
<proteinExistence type="predicted"/>